<feature type="non-terminal residue" evidence="2">
    <location>
        <position position="1"/>
    </location>
</feature>
<dbReference type="AlphaFoldDB" id="A0A6J4NGS2"/>
<feature type="region of interest" description="Disordered" evidence="1">
    <location>
        <begin position="1"/>
        <end position="34"/>
    </location>
</feature>
<reference evidence="2" key="1">
    <citation type="submission" date="2020-02" db="EMBL/GenBank/DDBJ databases">
        <authorList>
            <person name="Meier V. D."/>
        </authorList>
    </citation>
    <scope>NUCLEOTIDE SEQUENCE</scope>
    <source>
        <strain evidence="2">AVDCRST_MAG01</strain>
    </source>
</reference>
<accession>A0A6J4NGS2</accession>
<gene>
    <name evidence="2" type="ORF">AVDCRST_MAG01-01-214</name>
</gene>
<protein>
    <submittedName>
        <fullName evidence="2">Uncharacterized protein</fullName>
    </submittedName>
</protein>
<name>A0A6J4NGS2_9ACTN</name>
<proteinExistence type="predicted"/>
<sequence length="34" mass="3680">GSYSLGREPGLLQVAQAQRTGRVQDLPRQRGDGL</sequence>
<evidence type="ECO:0000256" key="1">
    <source>
        <dbReference type="SAM" id="MobiDB-lite"/>
    </source>
</evidence>
<feature type="non-terminal residue" evidence="2">
    <location>
        <position position="34"/>
    </location>
</feature>
<organism evidence="2">
    <name type="scientific">uncultured Rubrobacteraceae bacterium</name>
    <dbReference type="NCBI Taxonomy" id="349277"/>
    <lineage>
        <taxon>Bacteria</taxon>
        <taxon>Bacillati</taxon>
        <taxon>Actinomycetota</taxon>
        <taxon>Rubrobacteria</taxon>
        <taxon>Rubrobacterales</taxon>
        <taxon>Rubrobacteraceae</taxon>
        <taxon>environmental samples</taxon>
    </lineage>
</organism>
<feature type="compositionally biased region" description="Basic and acidic residues" evidence="1">
    <location>
        <begin position="25"/>
        <end position="34"/>
    </location>
</feature>
<dbReference type="EMBL" id="CADCUW010000031">
    <property type="protein sequence ID" value="CAA9385712.1"/>
    <property type="molecule type" value="Genomic_DNA"/>
</dbReference>
<evidence type="ECO:0000313" key="2">
    <source>
        <dbReference type="EMBL" id="CAA9385712.1"/>
    </source>
</evidence>